<dbReference type="Proteomes" id="UP000595140">
    <property type="component" value="Unassembled WGS sequence"/>
</dbReference>
<dbReference type="EMBL" id="OOIL02002939">
    <property type="protein sequence ID" value="VFQ85574.1"/>
    <property type="molecule type" value="Genomic_DNA"/>
</dbReference>
<proteinExistence type="predicted"/>
<evidence type="ECO:0000313" key="3">
    <source>
        <dbReference type="Proteomes" id="UP000595140"/>
    </source>
</evidence>
<evidence type="ECO:0000313" key="2">
    <source>
        <dbReference type="EMBL" id="VFQ85574.1"/>
    </source>
</evidence>
<reference evidence="2 3" key="1">
    <citation type="submission" date="2018-04" db="EMBL/GenBank/DDBJ databases">
        <authorList>
            <person name="Vogel A."/>
        </authorList>
    </citation>
    <scope>NUCLEOTIDE SEQUENCE [LARGE SCALE GENOMIC DNA]</scope>
</reference>
<organism evidence="2 3">
    <name type="scientific">Cuscuta campestris</name>
    <dbReference type="NCBI Taxonomy" id="132261"/>
    <lineage>
        <taxon>Eukaryota</taxon>
        <taxon>Viridiplantae</taxon>
        <taxon>Streptophyta</taxon>
        <taxon>Embryophyta</taxon>
        <taxon>Tracheophyta</taxon>
        <taxon>Spermatophyta</taxon>
        <taxon>Magnoliopsida</taxon>
        <taxon>eudicotyledons</taxon>
        <taxon>Gunneridae</taxon>
        <taxon>Pentapetalae</taxon>
        <taxon>asterids</taxon>
        <taxon>lamiids</taxon>
        <taxon>Solanales</taxon>
        <taxon>Convolvulaceae</taxon>
        <taxon>Cuscuteae</taxon>
        <taxon>Cuscuta</taxon>
        <taxon>Cuscuta subgen. Grammica</taxon>
        <taxon>Cuscuta sect. Cleistogrammica</taxon>
    </lineage>
</organism>
<dbReference type="AlphaFoldDB" id="A0A484MB90"/>
<sequence length="92" mass="9304">MARKPGLLCPQNSATSASNPATSGSGGLTQRIPANQEAPATGSGSSDNGSMAWVLSSPMTSGDDKDKPGSSYGGIREWGCENSVNVISRCSL</sequence>
<protein>
    <submittedName>
        <fullName evidence="2">Uncharacterized protein</fullName>
    </submittedName>
</protein>
<evidence type="ECO:0000256" key="1">
    <source>
        <dbReference type="SAM" id="MobiDB-lite"/>
    </source>
</evidence>
<accession>A0A484MB90</accession>
<feature type="compositionally biased region" description="Low complexity" evidence="1">
    <location>
        <begin position="12"/>
        <end position="23"/>
    </location>
</feature>
<feature type="region of interest" description="Disordered" evidence="1">
    <location>
        <begin position="1"/>
        <end position="77"/>
    </location>
</feature>
<gene>
    <name evidence="2" type="ORF">CCAM_LOCUS27350</name>
</gene>
<name>A0A484MB90_9ASTE</name>
<keyword evidence="3" id="KW-1185">Reference proteome</keyword>